<organism evidence="3">
    <name type="scientific">mine drainage metagenome</name>
    <dbReference type="NCBI Taxonomy" id="410659"/>
    <lineage>
        <taxon>unclassified sequences</taxon>
        <taxon>metagenomes</taxon>
        <taxon>ecological metagenomes</taxon>
    </lineage>
</organism>
<sequence>MGAVALGVGLALAGCTTTPQPTPTASASASATRVPSATPSPSARPTRPAPTRPVAMATMDGNGAAAAAVYFIELYGYVLQTGDLTEWNAMSFPDCQFCESTAQYVQSVYSAGGSFVGGDITAEVVTVHELDGFIGGYPVDLRTTQAATKRLDAAGAQAGSLDQQTNMARFATVYYKGSWTIATVVRLVGAS</sequence>
<comment type="caution">
    <text evidence="3">The sequence shown here is derived from an EMBL/GenBank/DDBJ whole genome shotgun (WGS) entry which is preliminary data.</text>
</comment>
<dbReference type="EMBL" id="MLJW01001158">
    <property type="protein sequence ID" value="OIQ79799.1"/>
    <property type="molecule type" value="Genomic_DNA"/>
</dbReference>
<dbReference type="InterPro" id="IPR046281">
    <property type="entry name" value="DUF6318"/>
</dbReference>
<evidence type="ECO:0000259" key="2">
    <source>
        <dbReference type="Pfam" id="PF19843"/>
    </source>
</evidence>
<reference evidence="3" key="1">
    <citation type="submission" date="2016-10" db="EMBL/GenBank/DDBJ databases">
        <title>Sequence of Gallionella enrichment culture.</title>
        <authorList>
            <person name="Poehlein A."/>
            <person name="Muehling M."/>
            <person name="Daniel R."/>
        </authorList>
    </citation>
    <scope>NUCLEOTIDE SEQUENCE</scope>
</reference>
<feature type="compositionally biased region" description="Low complexity" evidence="1">
    <location>
        <begin position="18"/>
        <end position="46"/>
    </location>
</feature>
<dbReference type="AlphaFoldDB" id="A0A1J5QIM3"/>
<proteinExistence type="predicted"/>
<protein>
    <recommendedName>
        <fullName evidence="2">DUF6318 domain-containing protein</fullName>
    </recommendedName>
</protein>
<feature type="domain" description="DUF6318" evidence="2">
    <location>
        <begin position="43"/>
        <end position="183"/>
    </location>
</feature>
<name>A0A1J5QIM3_9ZZZZ</name>
<evidence type="ECO:0000256" key="1">
    <source>
        <dbReference type="SAM" id="MobiDB-lite"/>
    </source>
</evidence>
<gene>
    <name evidence="3" type="ORF">GALL_384570</name>
</gene>
<dbReference type="Pfam" id="PF19843">
    <property type="entry name" value="DUF6318"/>
    <property type="match status" value="1"/>
</dbReference>
<evidence type="ECO:0000313" key="3">
    <source>
        <dbReference type="EMBL" id="OIQ79799.1"/>
    </source>
</evidence>
<accession>A0A1J5QIM3</accession>
<feature type="region of interest" description="Disordered" evidence="1">
    <location>
        <begin position="18"/>
        <end position="56"/>
    </location>
</feature>